<dbReference type="GO" id="GO:0006368">
    <property type="term" value="P:transcription elongation by RNA polymerase II"/>
    <property type="evidence" value="ECO:0007669"/>
    <property type="project" value="InterPro"/>
</dbReference>
<evidence type="ECO:0000256" key="5">
    <source>
        <dbReference type="ARBA" id="ARBA00023306"/>
    </source>
</evidence>
<keyword evidence="11" id="KW-1185">Reference proteome</keyword>
<dbReference type="GO" id="GO:0032968">
    <property type="term" value="P:positive regulation of transcription elongation by RNA polymerase II"/>
    <property type="evidence" value="ECO:0007669"/>
    <property type="project" value="TreeGrafter"/>
</dbReference>
<evidence type="ECO:0000313" key="10">
    <source>
        <dbReference type="EMBL" id="OXB56480.1"/>
    </source>
</evidence>
<feature type="compositionally biased region" description="Polar residues" evidence="8">
    <location>
        <begin position="1"/>
        <end position="12"/>
    </location>
</feature>
<dbReference type="InterPro" id="IPR007852">
    <property type="entry name" value="Cdc73/Parafibromin"/>
</dbReference>
<feature type="region of interest" description="Disordered" evidence="8">
    <location>
        <begin position="1"/>
        <end position="22"/>
    </location>
</feature>
<dbReference type="EMBL" id="MCFN01000640">
    <property type="protein sequence ID" value="OXB56480.1"/>
    <property type="molecule type" value="Genomic_DNA"/>
</dbReference>
<evidence type="ECO:0000256" key="2">
    <source>
        <dbReference type="ARBA" id="ARBA00010427"/>
    </source>
</evidence>
<dbReference type="GO" id="GO:0016593">
    <property type="term" value="C:Cdc73/Paf1 complex"/>
    <property type="evidence" value="ECO:0007669"/>
    <property type="project" value="InterPro"/>
</dbReference>
<proteinExistence type="inferred from homology"/>
<evidence type="ECO:0000256" key="4">
    <source>
        <dbReference type="ARBA" id="ARBA00023242"/>
    </source>
</evidence>
<dbReference type="GO" id="GO:0000122">
    <property type="term" value="P:negative regulation of transcription by RNA polymerase II"/>
    <property type="evidence" value="ECO:0007669"/>
    <property type="project" value="UniProtKB-ARBA"/>
</dbReference>
<dbReference type="PANTHER" id="PTHR12466:SF8">
    <property type="entry name" value="PARAFIBROMIN"/>
    <property type="match status" value="1"/>
</dbReference>
<keyword evidence="4" id="KW-0539">Nucleus</keyword>
<dbReference type="FunFam" id="3.40.50.11990:FF:000001">
    <property type="entry name" value="Cell division cycle 73"/>
    <property type="match status" value="1"/>
</dbReference>
<evidence type="ECO:0000256" key="7">
    <source>
        <dbReference type="ARBA" id="ARBA00080321"/>
    </source>
</evidence>
<dbReference type="GO" id="GO:0000993">
    <property type="term" value="F:RNA polymerase II complex binding"/>
    <property type="evidence" value="ECO:0007669"/>
    <property type="project" value="TreeGrafter"/>
</dbReference>
<dbReference type="InterPro" id="IPR031336">
    <property type="entry name" value="CDC73_C"/>
</dbReference>
<evidence type="ECO:0000256" key="3">
    <source>
        <dbReference type="ARBA" id="ARBA00023163"/>
    </source>
</evidence>
<evidence type="ECO:0000313" key="11">
    <source>
        <dbReference type="Proteomes" id="UP000198323"/>
    </source>
</evidence>
<dbReference type="Gene3D" id="3.40.50.11990">
    <property type="entry name" value="RNA polymerase II accessory factor, Cdc73 C-terminal domain"/>
    <property type="match status" value="1"/>
</dbReference>
<dbReference type="AlphaFoldDB" id="A0A226MMV7"/>
<evidence type="ECO:0000256" key="6">
    <source>
        <dbReference type="ARBA" id="ARBA00071106"/>
    </source>
</evidence>
<dbReference type="PANTHER" id="PTHR12466">
    <property type="entry name" value="CDC73 DOMAIN PROTEIN"/>
    <property type="match status" value="1"/>
</dbReference>
<dbReference type="Pfam" id="PF05179">
    <property type="entry name" value="CDC73_C"/>
    <property type="match status" value="1"/>
</dbReference>
<feature type="domain" description="Cell division control protein 73 C-terminal" evidence="9">
    <location>
        <begin position="21"/>
        <end position="191"/>
    </location>
</feature>
<evidence type="ECO:0000256" key="8">
    <source>
        <dbReference type="SAM" id="MobiDB-lite"/>
    </source>
</evidence>
<feature type="non-terminal residue" evidence="10">
    <location>
        <position position="1"/>
    </location>
</feature>
<dbReference type="Proteomes" id="UP000198323">
    <property type="component" value="Unassembled WGS sequence"/>
</dbReference>
<protein>
    <recommendedName>
        <fullName evidence="6">Parafibromin</fullName>
    </recommendedName>
    <alternativeName>
        <fullName evidence="7">Cell division cycle protein 73 homolog</fullName>
    </alternativeName>
</protein>
<comment type="similarity">
    <text evidence="2">Belongs to the CDC73 family.</text>
</comment>
<sequence>EGASARKTQTPAAQPVPRPGSRTPIIIIPAATTSLITMLNAKDLLQDLKEFLYSPRFVPSDEKKKQGCQRENETLIQRRKDQMQPGGTTVSVTVPYRVVDQPLKLMPQDWDRVVAVFVQGPAWQFKGWPWLLPDGSPVDIFAKIKAFHLKYDEVRLDPNVQKWDVTVLELSYHKRHLDRPVFLRFWETLDRKLVSSCPPQDGVSLIAQIRGGLHLNGDESASLAAEAEDGLQLIREVKSNNNNKTNIEVLFHLSALWSIDTD</sequence>
<keyword evidence="5" id="KW-0131">Cell cycle</keyword>
<dbReference type="OrthoDB" id="2186602at2759"/>
<keyword evidence="3" id="KW-0804">Transcription</keyword>
<name>A0A226MMV7_CALSU</name>
<comment type="subcellular location">
    <subcellularLocation>
        <location evidence="1">Nucleus</location>
    </subcellularLocation>
</comment>
<reference evidence="10 11" key="1">
    <citation type="submission" date="2016-07" db="EMBL/GenBank/DDBJ databases">
        <title>Disparate Historic Effective Population Sizes Predicted by Modern Levels of Genome Diversity for the Scaled Quail (Callipepla squamata) and the Northern Bobwhite (Colinus virginianus): Inferences from First and Second Generation Draft Genome Assemblies for Sympatric New World Quail.</title>
        <authorList>
            <person name="Oldeschulte D.L."/>
            <person name="Halley Y.A."/>
            <person name="Bhattarai E.K."/>
            <person name="Brashear W.A."/>
            <person name="Hill J."/>
            <person name="Metz R.P."/>
            <person name="Johnson C.D."/>
            <person name="Rollins D."/>
            <person name="Peterson M.J."/>
            <person name="Bickhart D.M."/>
            <person name="Decker J.E."/>
            <person name="Seabury C.M."/>
        </authorList>
    </citation>
    <scope>NUCLEOTIDE SEQUENCE [LARGE SCALE GENOMIC DNA]</scope>
    <source>
        <strain evidence="10 11">Texas</strain>
        <tissue evidence="10">Leg muscle</tissue>
    </source>
</reference>
<evidence type="ECO:0000259" key="9">
    <source>
        <dbReference type="Pfam" id="PF05179"/>
    </source>
</evidence>
<organism evidence="10 11">
    <name type="scientific">Callipepla squamata</name>
    <name type="common">Scaled quail</name>
    <dbReference type="NCBI Taxonomy" id="9009"/>
    <lineage>
        <taxon>Eukaryota</taxon>
        <taxon>Metazoa</taxon>
        <taxon>Chordata</taxon>
        <taxon>Craniata</taxon>
        <taxon>Vertebrata</taxon>
        <taxon>Euteleostomi</taxon>
        <taxon>Archelosauria</taxon>
        <taxon>Archosauria</taxon>
        <taxon>Dinosauria</taxon>
        <taxon>Saurischia</taxon>
        <taxon>Theropoda</taxon>
        <taxon>Coelurosauria</taxon>
        <taxon>Aves</taxon>
        <taxon>Neognathae</taxon>
        <taxon>Galloanserae</taxon>
        <taxon>Galliformes</taxon>
        <taxon>Odontophoridae</taxon>
        <taxon>Callipepla</taxon>
    </lineage>
</organism>
<comment type="caution">
    <text evidence="10">The sequence shown here is derived from an EMBL/GenBank/DDBJ whole genome shotgun (WGS) entry which is preliminary data.</text>
</comment>
<accession>A0A226MMV7</accession>
<gene>
    <name evidence="10" type="ORF">ASZ78_013412</name>
</gene>
<dbReference type="STRING" id="9009.A0A226MMV7"/>
<evidence type="ECO:0000256" key="1">
    <source>
        <dbReference type="ARBA" id="ARBA00004123"/>
    </source>
</evidence>
<dbReference type="InterPro" id="IPR038103">
    <property type="entry name" value="CDC73_C_sf"/>
</dbReference>